<dbReference type="InterPro" id="IPR047794">
    <property type="entry name" value="C45_proenzyme-like"/>
</dbReference>
<dbReference type="InterPro" id="IPR047801">
    <property type="entry name" value="Peptidase_C45"/>
</dbReference>
<evidence type="ECO:0000259" key="1">
    <source>
        <dbReference type="Pfam" id="PF03417"/>
    </source>
</evidence>
<feature type="domain" description="Peptidase C45 hydrolase" evidence="1">
    <location>
        <begin position="104"/>
        <end position="311"/>
    </location>
</feature>
<protein>
    <submittedName>
        <fullName evidence="2">C45 family autoproteolytic acyltransferase/hydrolase</fullName>
    </submittedName>
</protein>
<dbReference type="PANTHER" id="PTHR34180">
    <property type="entry name" value="PEPTIDASE C45"/>
    <property type="match status" value="1"/>
</dbReference>
<reference evidence="2" key="1">
    <citation type="submission" date="2023-06" db="EMBL/GenBank/DDBJ databases">
        <title>A Treasure from Seagulls: Isolation and Description of Aciduricobacillus qingdaonensis gen. nov., sp. nov., a Rare Obligately Uric Acid-utilizing Member in the Family Bacillaceae.</title>
        <authorList>
            <person name="Liu W."/>
            <person name="Wang B."/>
        </authorList>
    </citation>
    <scope>NUCLEOTIDE SEQUENCE</scope>
    <source>
        <strain evidence="2">44XB</strain>
    </source>
</reference>
<dbReference type="GO" id="GO:0016746">
    <property type="term" value="F:acyltransferase activity"/>
    <property type="evidence" value="ECO:0007669"/>
    <property type="project" value="UniProtKB-KW"/>
</dbReference>
<dbReference type="EMBL" id="CP129113">
    <property type="protein sequence ID" value="WLV25408.1"/>
    <property type="molecule type" value="Genomic_DNA"/>
</dbReference>
<accession>A0ABY9KX21</accession>
<dbReference type="RefSeq" id="WP_348029196.1">
    <property type="nucleotide sequence ID" value="NZ_CP129113.1"/>
</dbReference>
<organism evidence="2 3">
    <name type="scientific">Aciduricibacillus chroicocephali</name>
    <dbReference type="NCBI Taxonomy" id="3054939"/>
    <lineage>
        <taxon>Bacteria</taxon>
        <taxon>Bacillati</taxon>
        <taxon>Bacillota</taxon>
        <taxon>Bacilli</taxon>
        <taxon>Bacillales</taxon>
        <taxon>Bacillaceae</taxon>
        <taxon>Aciduricibacillus</taxon>
    </lineage>
</organism>
<dbReference type="InterPro" id="IPR029055">
    <property type="entry name" value="Ntn_hydrolases_N"/>
</dbReference>
<sequence>MKQIYTDVIQFRGSHYDYGLMQGELLVDSLTIENREKQWRLRKPRFEINEQEAKEAITRYAPFLWDELIGLQDALKWPLQHILQDFGGYRNEMGKSGCSTITGKDYLIRNYDYHPKTYEGRYTLYQPSDGGNAMIGPSQRITGRMDGMNEHGLAMGYNFMHRKIPGDGFICNAIGRIILESCKTAEEAADLLAEIPHRHSFSYILFDKTGTSYVVEATPRTVDIREANMCTNHFERLEHENRRVLSESKERMDVIRQNNVPDMDARSAFRMLNDSDKGIFSDEYRNWSGTIHTSGYLPMEMKAWFSLGGDKEPEEIDFNAWLQGEDLKAETFQGQVDTTLGFLSQDENVK</sequence>
<evidence type="ECO:0000313" key="3">
    <source>
        <dbReference type="Proteomes" id="UP001180087"/>
    </source>
</evidence>
<dbReference type="PANTHER" id="PTHR34180:SF1">
    <property type="entry name" value="BETA-ALANYL-DOPAMINE_CARCININE HYDROLASE"/>
    <property type="match status" value="1"/>
</dbReference>
<keyword evidence="3" id="KW-1185">Reference proteome</keyword>
<gene>
    <name evidence="2" type="ORF">QR721_04045</name>
</gene>
<name>A0ABY9KX21_9BACI</name>
<dbReference type="CDD" id="cd01935">
    <property type="entry name" value="Ntn_CGH_like"/>
    <property type="match status" value="1"/>
</dbReference>
<dbReference type="Pfam" id="PF03417">
    <property type="entry name" value="AAT"/>
    <property type="match status" value="1"/>
</dbReference>
<dbReference type="NCBIfam" id="NF040521">
    <property type="entry name" value="C45_proenzyme"/>
    <property type="match status" value="1"/>
</dbReference>
<evidence type="ECO:0000313" key="2">
    <source>
        <dbReference type="EMBL" id="WLV25408.1"/>
    </source>
</evidence>
<proteinExistence type="predicted"/>
<keyword evidence="2" id="KW-0012">Acyltransferase</keyword>
<keyword evidence="2" id="KW-0808">Transferase</keyword>
<dbReference type="SUPFAM" id="SSF56235">
    <property type="entry name" value="N-terminal nucleophile aminohydrolases (Ntn hydrolases)"/>
    <property type="match status" value="1"/>
</dbReference>
<dbReference type="InterPro" id="IPR005079">
    <property type="entry name" value="Peptidase_C45_hydrolase"/>
</dbReference>
<dbReference type="Proteomes" id="UP001180087">
    <property type="component" value="Chromosome"/>
</dbReference>
<dbReference type="Gene3D" id="3.60.60.10">
    <property type="entry name" value="Penicillin V Acylase, Chain A"/>
    <property type="match status" value="1"/>
</dbReference>